<feature type="region of interest" description="Actin-binding" evidence="6">
    <location>
        <begin position="660"/>
        <end position="682"/>
    </location>
</feature>
<evidence type="ECO:0000256" key="1">
    <source>
        <dbReference type="ARBA" id="ARBA00022741"/>
    </source>
</evidence>
<dbReference type="Pfam" id="PF00612">
    <property type="entry name" value="IQ"/>
    <property type="match status" value="1"/>
</dbReference>
<evidence type="ECO:0000256" key="7">
    <source>
        <dbReference type="SAM" id="MobiDB-lite"/>
    </source>
</evidence>
<feature type="region of interest" description="Disordered" evidence="7">
    <location>
        <begin position="954"/>
        <end position="980"/>
    </location>
</feature>
<dbReference type="InterPro" id="IPR036114">
    <property type="entry name" value="MYSc_Myo6"/>
</dbReference>
<dbReference type="CDD" id="cd01382">
    <property type="entry name" value="MYSc_Myo6"/>
    <property type="match status" value="1"/>
</dbReference>
<dbReference type="Gene3D" id="6.10.220.10">
    <property type="match status" value="1"/>
</dbReference>
<evidence type="ECO:0000256" key="5">
    <source>
        <dbReference type="ARBA" id="ARBA00023203"/>
    </source>
</evidence>
<dbReference type="WBParaSite" id="PTRK_0001235300.1">
    <property type="protein sequence ID" value="PTRK_0001235300.1"/>
    <property type="gene ID" value="PTRK_0001235300"/>
</dbReference>
<dbReference type="InterPro" id="IPR027417">
    <property type="entry name" value="P-loop_NTPase"/>
</dbReference>
<organism evidence="9 10">
    <name type="scientific">Parastrongyloides trichosuri</name>
    <name type="common">Possum-specific nematode worm</name>
    <dbReference type="NCBI Taxonomy" id="131310"/>
    <lineage>
        <taxon>Eukaryota</taxon>
        <taxon>Metazoa</taxon>
        <taxon>Ecdysozoa</taxon>
        <taxon>Nematoda</taxon>
        <taxon>Chromadorea</taxon>
        <taxon>Rhabditida</taxon>
        <taxon>Tylenchina</taxon>
        <taxon>Panagrolaimomorpha</taxon>
        <taxon>Strongyloidoidea</taxon>
        <taxon>Strongyloididae</taxon>
        <taxon>Parastrongyloides</taxon>
    </lineage>
</organism>
<name>A0A0N4ZUU0_PARTI</name>
<keyword evidence="3 6" id="KW-0518">Myosin</keyword>
<feature type="domain" description="Myosin motor" evidence="8">
    <location>
        <begin position="65"/>
        <end position="780"/>
    </location>
</feature>
<dbReference type="InterPro" id="IPR000048">
    <property type="entry name" value="IQ_motif_EF-hand-BS"/>
</dbReference>
<dbReference type="PROSITE" id="PS51456">
    <property type="entry name" value="MYOSIN_MOTOR"/>
    <property type="match status" value="1"/>
</dbReference>
<dbReference type="Gene3D" id="1.10.10.820">
    <property type="match status" value="1"/>
</dbReference>
<dbReference type="GO" id="GO:0007015">
    <property type="term" value="P:actin filament organization"/>
    <property type="evidence" value="ECO:0007669"/>
    <property type="project" value="TreeGrafter"/>
</dbReference>
<evidence type="ECO:0000313" key="10">
    <source>
        <dbReference type="WBParaSite" id="PTRK_0001235300.1"/>
    </source>
</evidence>
<evidence type="ECO:0000256" key="2">
    <source>
        <dbReference type="ARBA" id="ARBA00022840"/>
    </source>
</evidence>
<evidence type="ECO:0000256" key="6">
    <source>
        <dbReference type="PROSITE-ProRule" id="PRU00782"/>
    </source>
</evidence>
<keyword evidence="1 6" id="KW-0547">Nucleotide-binding</keyword>
<evidence type="ECO:0000256" key="3">
    <source>
        <dbReference type="ARBA" id="ARBA00023123"/>
    </source>
</evidence>
<dbReference type="GO" id="GO:0030048">
    <property type="term" value="P:actin filament-based movement"/>
    <property type="evidence" value="ECO:0007669"/>
    <property type="project" value="TreeGrafter"/>
</dbReference>
<evidence type="ECO:0000313" key="9">
    <source>
        <dbReference type="Proteomes" id="UP000038045"/>
    </source>
</evidence>
<dbReference type="PANTHER" id="PTHR13140">
    <property type="entry name" value="MYOSIN"/>
    <property type="match status" value="1"/>
</dbReference>
<proteinExistence type="inferred from homology"/>
<dbReference type="GO" id="GO:0005886">
    <property type="term" value="C:plasma membrane"/>
    <property type="evidence" value="ECO:0007669"/>
    <property type="project" value="TreeGrafter"/>
</dbReference>
<keyword evidence="9" id="KW-1185">Reference proteome</keyword>
<dbReference type="SMART" id="SM00015">
    <property type="entry name" value="IQ"/>
    <property type="match status" value="1"/>
</dbReference>
<accession>A0A0N4ZUU0</accession>
<dbReference type="InterPro" id="IPR001609">
    <property type="entry name" value="Myosin_head_motor_dom-like"/>
</dbReference>
<dbReference type="AlphaFoldDB" id="A0A0N4ZUU0"/>
<keyword evidence="5 6" id="KW-0009">Actin-binding</keyword>
<dbReference type="Gene3D" id="1.20.58.530">
    <property type="match status" value="1"/>
</dbReference>
<feature type="binding site" evidence="6">
    <location>
        <begin position="159"/>
        <end position="166"/>
    </location>
    <ligand>
        <name>ATP</name>
        <dbReference type="ChEBI" id="CHEBI:30616"/>
    </ligand>
</feature>
<dbReference type="STRING" id="131310.A0A0N4ZUU0"/>
<dbReference type="GO" id="GO:0005524">
    <property type="term" value="F:ATP binding"/>
    <property type="evidence" value="ECO:0007669"/>
    <property type="project" value="UniProtKB-UniRule"/>
</dbReference>
<comment type="similarity">
    <text evidence="6">Belongs to the TRAFAC class myosin-kinesin ATPase superfamily. Myosin family.</text>
</comment>
<dbReference type="Gene3D" id="1.20.120.720">
    <property type="entry name" value="Myosin VI head, motor domain, U50 subdomain"/>
    <property type="match status" value="1"/>
</dbReference>
<keyword evidence="4 6" id="KW-0505">Motor protein</keyword>
<dbReference type="InterPro" id="IPR036961">
    <property type="entry name" value="Kinesin_motor_dom_sf"/>
</dbReference>
<dbReference type="PRINTS" id="PR00193">
    <property type="entry name" value="MYOSINHEAVY"/>
</dbReference>
<dbReference type="Gene3D" id="3.40.850.10">
    <property type="entry name" value="Kinesin motor domain"/>
    <property type="match status" value="1"/>
</dbReference>
<evidence type="ECO:0000259" key="8">
    <source>
        <dbReference type="PROSITE" id="PS51456"/>
    </source>
</evidence>
<evidence type="ECO:0000256" key="4">
    <source>
        <dbReference type="ARBA" id="ARBA00023175"/>
    </source>
</evidence>
<dbReference type="SMART" id="SM00242">
    <property type="entry name" value="MYSc"/>
    <property type="match status" value="1"/>
</dbReference>
<dbReference type="GO" id="GO:0051015">
    <property type="term" value="F:actin filament binding"/>
    <property type="evidence" value="ECO:0007669"/>
    <property type="project" value="TreeGrafter"/>
</dbReference>
<keyword evidence="2 6" id="KW-0067">ATP-binding</keyword>
<dbReference type="Pfam" id="PF00063">
    <property type="entry name" value="Myosin_head"/>
    <property type="match status" value="1"/>
</dbReference>
<dbReference type="Gene3D" id="3.30.70.1590">
    <property type="match status" value="1"/>
</dbReference>
<dbReference type="GO" id="GO:0030139">
    <property type="term" value="C:endocytic vesicle"/>
    <property type="evidence" value="ECO:0007669"/>
    <property type="project" value="TreeGrafter"/>
</dbReference>
<dbReference type="PANTHER" id="PTHR13140:SF745">
    <property type="entry name" value="UNCONVENTIONAL MYOSIN-VI"/>
    <property type="match status" value="1"/>
</dbReference>
<dbReference type="Proteomes" id="UP000038045">
    <property type="component" value="Unplaced"/>
</dbReference>
<dbReference type="GO" id="GO:0000146">
    <property type="term" value="F:microfilament motor activity"/>
    <property type="evidence" value="ECO:0007669"/>
    <property type="project" value="TreeGrafter"/>
</dbReference>
<dbReference type="PROSITE" id="PS50096">
    <property type="entry name" value="IQ"/>
    <property type="match status" value="1"/>
</dbReference>
<protein>
    <submittedName>
        <fullName evidence="10">Myosin motor domain-containing protein</fullName>
    </submittedName>
</protein>
<dbReference type="SUPFAM" id="SSF52540">
    <property type="entry name" value="P-loop containing nucleoside triphosphate hydrolases"/>
    <property type="match status" value="1"/>
</dbReference>
<dbReference type="GO" id="GO:0016459">
    <property type="term" value="C:myosin complex"/>
    <property type="evidence" value="ECO:0007669"/>
    <property type="project" value="UniProtKB-KW"/>
</dbReference>
<reference evidence="10" key="1">
    <citation type="submission" date="2017-02" db="UniProtKB">
        <authorList>
            <consortium name="WormBaseParasite"/>
        </authorList>
    </citation>
    <scope>IDENTIFICATION</scope>
</reference>
<sequence length="1162" mass="134693">MGDLINSFNTDNQLVFLPDIKDGYLLAEMLPSLENDKILVKIYSTGEEKECSFDTILPADNEENIDFDDHCAMKFLNPGSLLYNSKNRFMKNKIYTYVANILISINPYKIITDLYTTETMDSYSEKSLGVMPPHIFAIAEKAYNEMRRYKISQSIVVSGESGAGKTESQKQILRYICKRWGKSAGNIEKRILETNPILEAFGNAKTTRNNNSSRFGKFVEIHFDQEYSVAGGYVSHYLLEKSRIVLQSNEERNYHIFYQLLAGASDEWREEFRLGGIDKFNYLKNGLKKFFTPKNDYEKIPKDVATSADGFLSDVMINDYTDFKKLIQSLHGIGFDDIKVKTVFQTIAGILHLGNIKFEEDNEGNKGGCSVTINSMDSLAHGARLLGLDEETLKTELTARLMQATRGGIKGTAIMVQLKPNEACNARDALAKKIYGKLFDEIVSSINRCIPFNNDSSNFIGVLDIAGFEFFKRNCFEQFCINYSNEKLQQFFNDRILKQEQDLYEKEGLDIGKIEFSDNLDCILVMEGKGTGIIDLLNEEMRLPKPSYGHFTESVLQKHNGNFRIEIPRKSAIKEHRNIKNDEGFIIRHFAGSVCYETKYFLEKNNDSLHMSLELLLETSDNPILQLLFKNENKSANEQITSKSSKLSSPTVSSKFKTQLDILIQKLDKTGTHFVRCLKPNSDMVPNKFDGQQILNQLSCSGMINVLELMQEGFPSRTVFQEFYDSYKNLLPEKLRSLEPRIFAKCLFNVVGLKDNDYKFGLTKVFFRPGKFAEFDKLMRQDSNEMKEMIAKIQNFLNKSRWNCGIYSVIALNKLNKVILNKRKNIVKIQACVRGFLTRKCYKPILRVYSDGKKLEGSIYKLYDLVEELEGTSKEKWISNIYSFEKSLKCFLDTLVNNDINTSKNIFNLFDEIKSKFDSLITNITNEIFDLQNRKRKDEEEKRIAELERIRHEMEEKEKAEKAKQLEEQRKREEREKQLEEERALIDEENRLRERLRQIEAQHKKLVESPLQNKQINIEKEQRKLDSVMINALTPSEKSEVIDINDVNKPSIISQNTTIDENADIDDIISNLHKLKYESLRNTINTSKDKRIVMACRAEFHRRLHQFQNWKNKNQSRYDKSKDDIVATPTRNINRQNPLDTERRERMLKKIKELREKKTNIL</sequence>